<protein>
    <submittedName>
        <fullName evidence="1">Uncharacterized protein</fullName>
    </submittedName>
</protein>
<dbReference type="AlphaFoldDB" id="A0A645D2I4"/>
<organism evidence="1">
    <name type="scientific">bioreactor metagenome</name>
    <dbReference type="NCBI Taxonomy" id="1076179"/>
    <lineage>
        <taxon>unclassified sequences</taxon>
        <taxon>metagenomes</taxon>
        <taxon>ecological metagenomes</taxon>
    </lineage>
</organism>
<comment type="caution">
    <text evidence="1">The sequence shown here is derived from an EMBL/GenBank/DDBJ whole genome shotgun (WGS) entry which is preliminary data.</text>
</comment>
<evidence type="ECO:0000313" key="1">
    <source>
        <dbReference type="EMBL" id="MPM83419.1"/>
    </source>
</evidence>
<dbReference type="EMBL" id="VSSQ01032223">
    <property type="protein sequence ID" value="MPM83419.1"/>
    <property type="molecule type" value="Genomic_DNA"/>
</dbReference>
<reference evidence="1" key="1">
    <citation type="submission" date="2019-08" db="EMBL/GenBank/DDBJ databases">
        <authorList>
            <person name="Kucharzyk K."/>
            <person name="Murdoch R.W."/>
            <person name="Higgins S."/>
            <person name="Loffler F."/>
        </authorList>
    </citation>
    <scope>NUCLEOTIDE SEQUENCE</scope>
</reference>
<sequence>MRSVFKESSGHTLIEYGDIAIFCQMMLHNRFDVNVRHDFAAHDDNILRLRTIDELFMIHVEIQCIAVSFLNCFQHLLGIGKDPAGQAGFKIPNGTAADMIVDRTAAAGDEHAH</sequence>
<gene>
    <name evidence="1" type="ORF">SDC9_130483</name>
</gene>
<proteinExistence type="predicted"/>
<accession>A0A645D2I4</accession>
<name>A0A645D2I4_9ZZZZ</name>